<keyword evidence="3" id="KW-1185">Reference proteome</keyword>
<gene>
    <name evidence="2" type="ORF">PMAYCL1PPCAC_31488</name>
</gene>
<reference evidence="3" key="1">
    <citation type="submission" date="2022-10" db="EMBL/GenBank/DDBJ databases">
        <title>Genome assembly of Pristionchus species.</title>
        <authorList>
            <person name="Yoshida K."/>
            <person name="Sommer R.J."/>
        </authorList>
    </citation>
    <scope>NUCLEOTIDE SEQUENCE [LARGE SCALE GENOMIC DNA]</scope>
    <source>
        <strain evidence="3">RS5460</strain>
    </source>
</reference>
<dbReference type="AlphaFoldDB" id="A0AAN5DD32"/>
<organism evidence="2 3">
    <name type="scientific">Pristionchus mayeri</name>
    <dbReference type="NCBI Taxonomy" id="1317129"/>
    <lineage>
        <taxon>Eukaryota</taxon>
        <taxon>Metazoa</taxon>
        <taxon>Ecdysozoa</taxon>
        <taxon>Nematoda</taxon>
        <taxon>Chromadorea</taxon>
        <taxon>Rhabditida</taxon>
        <taxon>Rhabditina</taxon>
        <taxon>Diplogasteromorpha</taxon>
        <taxon>Diplogasteroidea</taxon>
        <taxon>Neodiplogasteridae</taxon>
        <taxon>Pristionchus</taxon>
    </lineage>
</organism>
<accession>A0AAN5DD32</accession>
<evidence type="ECO:0000256" key="1">
    <source>
        <dbReference type="SAM" id="MobiDB-lite"/>
    </source>
</evidence>
<evidence type="ECO:0000313" key="2">
    <source>
        <dbReference type="EMBL" id="GMR61293.1"/>
    </source>
</evidence>
<evidence type="ECO:0000313" key="3">
    <source>
        <dbReference type="Proteomes" id="UP001328107"/>
    </source>
</evidence>
<dbReference type="Proteomes" id="UP001328107">
    <property type="component" value="Unassembled WGS sequence"/>
</dbReference>
<comment type="caution">
    <text evidence="2">The sequence shown here is derived from an EMBL/GenBank/DDBJ whole genome shotgun (WGS) entry which is preliminary data.</text>
</comment>
<proteinExistence type="predicted"/>
<sequence>LILQIDLLTHIARVFVVEVIVQVSLFDASVRAERTLELILCAVDHRMVSDESAIFSYCHKLKSMPSIPRTAPTSSASNRPNPWPSS</sequence>
<protein>
    <submittedName>
        <fullName evidence="2">Uncharacterized protein</fullName>
    </submittedName>
</protein>
<feature type="compositionally biased region" description="Polar residues" evidence="1">
    <location>
        <begin position="71"/>
        <end position="80"/>
    </location>
</feature>
<dbReference type="EMBL" id="BTRK01000006">
    <property type="protein sequence ID" value="GMR61293.1"/>
    <property type="molecule type" value="Genomic_DNA"/>
</dbReference>
<feature type="region of interest" description="Disordered" evidence="1">
    <location>
        <begin position="64"/>
        <end position="86"/>
    </location>
</feature>
<feature type="non-terminal residue" evidence="2">
    <location>
        <position position="1"/>
    </location>
</feature>
<name>A0AAN5DD32_9BILA</name>